<reference evidence="1 2" key="1">
    <citation type="journal article" date="2023" name="Plants (Basel)">
        <title>Bridging the Gap: Combining Genomics and Transcriptomics Approaches to Understand Stylosanthes scabra, an Orphan Legume from the Brazilian Caatinga.</title>
        <authorList>
            <person name="Ferreira-Neto J.R.C."/>
            <person name="da Silva M.D."/>
            <person name="Binneck E."/>
            <person name="de Melo N.F."/>
            <person name="da Silva R.H."/>
            <person name="de Melo A.L.T.M."/>
            <person name="Pandolfi V."/>
            <person name="Bustamante F.O."/>
            <person name="Brasileiro-Vidal A.C."/>
            <person name="Benko-Iseppon A.M."/>
        </authorList>
    </citation>
    <scope>NUCLEOTIDE SEQUENCE [LARGE SCALE GENOMIC DNA]</scope>
    <source>
        <tissue evidence="1">Leaves</tissue>
    </source>
</reference>
<keyword evidence="2" id="KW-1185">Reference proteome</keyword>
<accession>A0ABU6YI92</accession>
<evidence type="ECO:0000313" key="1">
    <source>
        <dbReference type="EMBL" id="MED6209640.1"/>
    </source>
</evidence>
<organism evidence="1 2">
    <name type="scientific">Stylosanthes scabra</name>
    <dbReference type="NCBI Taxonomy" id="79078"/>
    <lineage>
        <taxon>Eukaryota</taxon>
        <taxon>Viridiplantae</taxon>
        <taxon>Streptophyta</taxon>
        <taxon>Embryophyta</taxon>
        <taxon>Tracheophyta</taxon>
        <taxon>Spermatophyta</taxon>
        <taxon>Magnoliopsida</taxon>
        <taxon>eudicotyledons</taxon>
        <taxon>Gunneridae</taxon>
        <taxon>Pentapetalae</taxon>
        <taxon>rosids</taxon>
        <taxon>fabids</taxon>
        <taxon>Fabales</taxon>
        <taxon>Fabaceae</taxon>
        <taxon>Papilionoideae</taxon>
        <taxon>50 kb inversion clade</taxon>
        <taxon>dalbergioids sensu lato</taxon>
        <taxon>Dalbergieae</taxon>
        <taxon>Pterocarpus clade</taxon>
        <taxon>Stylosanthes</taxon>
    </lineage>
</organism>
<dbReference type="EMBL" id="JASCZI010242111">
    <property type="protein sequence ID" value="MED6209640.1"/>
    <property type="molecule type" value="Genomic_DNA"/>
</dbReference>
<evidence type="ECO:0000313" key="2">
    <source>
        <dbReference type="Proteomes" id="UP001341840"/>
    </source>
</evidence>
<dbReference type="Proteomes" id="UP001341840">
    <property type="component" value="Unassembled WGS sequence"/>
</dbReference>
<name>A0ABU6YI92_9FABA</name>
<protein>
    <submittedName>
        <fullName evidence="1">Uncharacterized protein</fullName>
    </submittedName>
</protein>
<proteinExistence type="predicted"/>
<comment type="caution">
    <text evidence="1">The sequence shown here is derived from an EMBL/GenBank/DDBJ whole genome shotgun (WGS) entry which is preliminary data.</text>
</comment>
<sequence>MYVAIHGRNRMEIDYGRYLQRGCRTGLPPNGNHVAQFHGTIGREDRRRPYNLVCKLNLGIVTVNAVPLAKLIEPDFRRRSVDASFAAMKSLFRPLRFYTMYEHALSMVIEAFVLATSVLNYEYVDIGVAN</sequence>
<gene>
    <name evidence="1" type="ORF">PIB30_056680</name>
</gene>